<organism evidence="1 2">
    <name type="scientific">Pantoea osteomyelitidis</name>
    <dbReference type="NCBI Taxonomy" id="3230026"/>
    <lineage>
        <taxon>Bacteria</taxon>
        <taxon>Pseudomonadati</taxon>
        <taxon>Pseudomonadota</taxon>
        <taxon>Gammaproteobacteria</taxon>
        <taxon>Enterobacterales</taxon>
        <taxon>Erwiniaceae</taxon>
        <taxon>Pantoea</taxon>
    </lineage>
</organism>
<keyword evidence="2" id="KW-1185">Reference proteome</keyword>
<gene>
    <name evidence="1" type="ORF">ABU178_15350</name>
</gene>
<dbReference type="Pfam" id="PF07254">
    <property type="entry name" value="Cpta_toxin"/>
    <property type="match status" value="1"/>
</dbReference>
<evidence type="ECO:0000313" key="2">
    <source>
        <dbReference type="Proteomes" id="UP001611251"/>
    </source>
</evidence>
<accession>A0ABW7PYZ4</accession>
<proteinExistence type="predicted"/>
<comment type="caution">
    <text evidence="1">The sequence shown here is derived from an EMBL/GenBank/DDBJ whole genome shotgun (WGS) entry which is preliminary data.</text>
</comment>
<name>A0ABW7PYZ4_9GAMM</name>
<dbReference type="InterPro" id="IPR009883">
    <property type="entry name" value="YgfX"/>
</dbReference>
<protein>
    <submittedName>
        <fullName evidence="1">Protein YgfX</fullName>
    </submittedName>
</protein>
<reference evidence="1 2" key="1">
    <citation type="submission" date="2024-08" db="EMBL/GenBank/DDBJ databases">
        <title>Pantoea ronii - a newly identified human opportunistic pathogen.</title>
        <authorList>
            <person name="Keidar-Friedman D."/>
            <person name="Sorek N."/>
            <person name="Leshin-Carmel D."/>
            <person name="Tsur A."/>
            <person name="Amsalem M."/>
            <person name="Tolkach D."/>
            <person name="Brosh-Nissimov T."/>
        </authorList>
    </citation>
    <scope>NUCLEOTIDE SEQUENCE [LARGE SCALE GENOMIC DNA]</scope>
    <source>
        <strain evidence="1 2">AA23256</strain>
    </source>
</reference>
<sequence>MARWLQGGLHGAVIAALLFSPWESRWAWAKLPLLLMVLWEARCTARRLSLCCGEIAIDEQGAWQWQGRRWRLKQPLRWLPFAVLVVLRGEKAETRRFWLIQDNMTPAAWRALRALWFTRQGRSE</sequence>
<dbReference type="EMBL" id="JBGFSN010000005">
    <property type="protein sequence ID" value="MFH8135540.1"/>
    <property type="molecule type" value="Genomic_DNA"/>
</dbReference>
<dbReference type="RefSeq" id="WP_397216433.1">
    <property type="nucleotide sequence ID" value="NZ_JBGFSN010000005.1"/>
</dbReference>
<dbReference type="Proteomes" id="UP001611251">
    <property type="component" value="Unassembled WGS sequence"/>
</dbReference>
<evidence type="ECO:0000313" key="1">
    <source>
        <dbReference type="EMBL" id="MFH8135540.1"/>
    </source>
</evidence>